<dbReference type="GO" id="GO:0020037">
    <property type="term" value="F:heme binding"/>
    <property type="evidence" value="ECO:0007669"/>
    <property type="project" value="InterPro"/>
</dbReference>
<comment type="cofactor">
    <cofactor evidence="1 5">
        <name>heme</name>
        <dbReference type="ChEBI" id="CHEBI:30413"/>
    </cofactor>
</comment>
<keyword evidence="6" id="KW-0560">Oxidoreductase</keyword>
<evidence type="ECO:0000256" key="6">
    <source>
        <dbReference type="RuleBase" id="RU000461"/>
    </source>
</evidence>
<dbReference type="GO" id="GO:0004497">
    <property type="term" value="F:monooxygenase activity"/>
    <property type="evidence" value="ECO:0007669"/>
    <property type="project" value="UniProtKB-KW"/>
</dbReference>
<dbReference type="InterPro" id="IPR036396">
    <property type="entry name" value="Cyt_P450_sf"/>
</dbReference>
<evidence type="ECO:0000256" key="1">
    <source>
        <dbReference type="ARBA" id="ARBA00001971"/>
    </source>
</evidence>
<dbReference type="PROSITE" id="PS00086">
    <property type="entry name" value="CYTOCHROME_P450"/>
    <property type="match status" value="1"/>
</dbReference>
<evidence type="ECO:0000313" key="8">
    <source>
        <dbReference type="Proteomes" id="UP000799302"/>
    </source>
</evidence>
<dbReference type="InterPro" id="IPR002403">
    <property type="entry name" value="Cyt_P450_E_grp-IV"/>
</dbReference>
<dbReference type="PRINTS" id="PR00385">
    <property type="entry name" value="P450"/>
</dbReference>
<dbReference type="InterPro" id="IPR017972">
    <property type="entry name" value="Cyt_P450_CS"/>
</dbReference>
<gene>
    <name evidence="7" type="ORF">BT63DRAFT_419329</name>
</gene>
<dbReference type="PANTHER" id="PTHR24305:SF166">
    <property type="entry name" value="CYTOCHROME P450 12A4, MITOCHONDRIAL-RELATED"/>
    <property type="match status" value="1"/>
</dbReference>
<dbReference type="GO" id="GO:0016705">
    <property type="term" value="F:oxidoreductase activity, acting on paired donors, with incorporation or reduction of molecular oxygen"/>
    <property type="evidence" value="ECO:0007669"/>
    <property type="project" value="InterPro"/>
</dbReference>
<dbReference type="GO" id="GO:0005506">
    <property type="term" value="F:iron ion binding"/>
    <property type="evidence" value="ECO:0007669"/>
    <property type="project" value="InterPro"/>
</dbReference>
<dbReference type="OrthoDB" id="1470350at2759"/>
<reference evidence="7" key="1">
    <citation type="journal article" date="2020" name="Stud. Mycol.">
        <title>101 Dothideomycetes genomes: a test case for predicting lifestyles and emergence of pathogens.</title>
        <authorList>
            <person name="Haridas S."/>
            <person name="Albert R."/>
            <person name="Binder M."/>
            <person name="Bloem J."/>
            <person name="Labutti K."/>
            <person name="Salamov A."/>
            <person name="Andreopoulos B."/>
            <person name="Baker S."/>
            <person name="Barry K."/>
            <person name="Bills G."/>
            <person name="Bluhm B."/>
            <person name="Cannon C."/>
            <person name="Castanera R."/>
            <person name="Culley D."/>
            <person name="Daum C."/>
            <person name="Ezra D."/>
            <person name="Gonzalez J."/>
            <person name="Henrissat B."/>
            <person name="Kuo A."/>
            <person name="Liang C."/>
            <person name="Lipzen A."/>
            <person name="Lutzoni F."/>
            <person name="Magnuson J."/>
            <person name="Mondo S."/>
            <person name="Nolan M."/>
            <person name="Ohm R."/>
            <person name="Pangilinan J."/>
            <person name="Park H.-J."/>
            <person name="Ramirez L."/>
            <person name="Alfaro M."/>
            <person name="Sun H."/>
            <person name="Tritt A."/>
            <person name="Yoshinaga Y."/>
            <person name="Zwiers L.-H."/>
            <person name="Turgeon B."/>
            <person name="Goodwin S."/>
            <person name="Spatafora J."/>
            <person name="Crous P."/>
            <person name="Grigoriev I."/>
        </authorList>
    </citation>
    <scope>NUCLEOTIDE SEQUENCE</scope>
    <source>
        <strain evidence="7">CBS 115976</strain>
    </source>
</reference>
<protein>
    <submittedName>
        <fullName evidence="7">Putative cytochrome P450 monooxygenase</fullName>
    </submittedName>
</protein>
<feature type="binding site" description="axial binding residue" evidence="5">
    <location>
        <position position="471"/>
    </location>
    <ligand>
        <name>heme</name>
        <dbReference type="ChEBI" id="CHEBI:30413"/>
    </ligand>
    <ligandPart>
        <name>Fe</name>
        <dbReference type="ChEBI" id="CHEBI:18248"/>
    </ligandPart>
</feature>
<evidence type="ECO:0000313" key="7">
    <source>
        <dbReference type="EMBL" id="KAF2674008.1"/>
    </source>
</evidence>
<keyword evidence="3 5" id="KW-0479">Metal-binding</keyword>
<organism evidence="7 8">
    <name type="scientific">Microthyrium microscopicum</name>
    <dbReference type="NCBI Taxonomy" id="703497"/>
    <lineage>
        <taxon>Eukaryota</taxon>
        <taxon>Fungi</taxon>
        <taxon>Dikarya</taxon>
        <taxon>Ascomycota</taxon>
        <taxon>Pezizomycotina</taxon>
        <taxon>Dothideomycetes</taxon>
        <taxon>Dothideomycetes incertae sedis</taxon>
        <taxon>Microthyriales</taxon>
        <taxon>Microthyriaceae</taxon>
        <taxon>Microthyrium</taxon>
    </lineage>
</organism>
<dbReference type="EMBL" id="MU004230">
    <property type="protein sequence ID" value="KAF2674008.1"/>
    <property type="molecule type" value="Genomic_DNA"/>
</dbReference>
<dbReference type="InterPro" id="IPR001128">
    <property type="entry name" value="Cyt_P450"/>
</dbReference>
<dbReference type="CDD" id="cd11059">
    <property type="entry name" value="CYP_fungal"/>
    <property type="match status" value="1"/>
</dbReference>
<dbReference type="SUPFAM" id="SSF48264">
    <property type="entry name" value="Cytochrome P450"/>
    <property type="match status" value="1"/>
</dbReference>
<evidence type="ECO:0000256" key="4">
    <source>
        <dbReference type="ARBA" id="ARBA00023004"/>
    </source>
</evidence>
<dbReference type="AlphaFoldDB" id="A0A6A6USF6"/>
<dbReference type="Pfam" id="PF00067">
    <property type="entry name" value="p450"/>
    <property type="match status" value="1"/>
</dbReference>
<dbReference type="Gene3D" id="1.10.630.10">
    <property type="entry name" value="Cytochrome P450"/>
    <property type="match status" value="1"/>
</dbReference>
<keyword evidence="8" id="KW-1185">Reference proteome</keyword>
<keyword evidence="6 7" id="KW-0503">Monooxygenase</keyword>
<dbReference type="Proteomes" id="UP000799302">
    <property type="component" value="Unassembled WGS sequence"/>
</dbReference>
<evidence type="ECO:0000256" key="5">
    <source>
        <dbReference type="PIRSR" id="PIRSR602403-1"/>
    </source>
</evidence>
<dbReference type="PANTHER" id="PTHR24305">
    <property type="entry name" value="CYTOCHROME P450"/>
    <property type="match status" value="1"/>
</dbReference>
<keyword evidence="5 6" id="KW-0349">Heme</keyword>
<keyword evidence="4 5" id="KW-0408">Iron</keyword>
<sequence>MTLLKLLLEGATLLLVSRLIFNAFTSYRSKIPAAHWSANFSSAWILWIRYIFKEVSTIDQAHSKLGPVIRLAPHEVSVNCVKGGILTVYAGGFDKHPWYANLFDNFGIPNMFSTSAGKPHSERKRMLSNIYSKSYIQNSGTMTSITKILLFDRLLPKLQSLSKASQPFDIYAVISATTMDFVTAYLFGLSPSSNFLSDDEIRDKFLVNYTSRHSYNYFPQELPGLTNTLKAIGVRLVPTWVDAANESIGSWTLRMCDDADAFVNSEKGLKQKDAADPDIPETFRQLRTAMTKRDGNDNAVKEYQRLAIGSEMLDHLAAGFDTSGITLAFYVHELSKRPGLQRALHKELLTLEQPILIGKGRTDHGLPSAKVLDALPLLQATLQETLRLRSAIPGPQPRVTPTKGCTLGPDQEYFVPGGVRISAQAHSLHRNPEVFDDPETWRPERWLENSPEKLKDMNRWFWAFGSGGRMCVGSNLALYQMKYIIAALYSNWTIEIEDDEGFKQRDLYTAPPESGKLIVKLHTV</sequence>
<comment type="similarity">
    <text evidence="2 6">Belongs to the cytochrome P450 family.</text>
</comment>
<accession>A0A6A6USF6</accession>
<evidence type="ECO:0000256" key="2">
    <source>
        <dbReference type="ARBA" id="ARBA00010617"/>
    </source>
</evidence>
<dbReference type="PRINTS" id="PR00465">
    <property type="entry name" value="EP450IV"/>
</dbReference>
<name>A0A6A6USF6_9PEZI</name>
<evidence type="ECO:0000256" key="3">
    <source>
        <dbReference type="ARBA" id="ARBA00022723"/>
    </source>
</evidence>
<dbReference type="InterPro" id="IPR050121">
    <property type="entry name" value="Cytochrome_P450_monoxygenase"/>
</dbReference>
<proteinExistence type="inferred from homology"/>